<keyword evidence="2" id="KW-0863">Zinc-finger</keyword>
<evidence type="ECO:0000259" key="7">
    <source>
        <dbReference type="Pfam" id="PF21173"/>
    </source>
</evidence>
<sequence>MTDWSQQEQILKTRRAELVGEIRQIEDQLDDEPPKDWEDRASERQGDEVLESLGAHDAAELRQIDGALARIAEGTYGECVQCGNSISTERLAALPATPFCKTCAI</sequence>
<dbReference type="InterPro" id="IPR037187">
    <property type="entry name" value="DnaK_N"/>
</dbReference>
<dbReference type="Pfam" id="PF21173">
    <property type="entry name" value="DksA-like_N"/>
    <property type="match status" value="1"/>
</dbReference>
<name>A0ABT4XML2_9RHOB</name>
<dbReference type="EMBL" id="JAQIOY010000001">
    <property type="protein sequence ID" value="MDA7423152.1"/>
    <property type="molecule type" value="Genomic_DNA"/>
</dbReference>
<dbReference type="SUPFAM" id="SSF57716">
    <property type="entry name" value="Glucocorticoid receptor-like (DNA-binding domain)"/>
    <property type="match status" value="1"/>
</dbReference>
<organism evidence="8 9">
    <name type="scientific">Thalassococcus lentus</name>
    <dbReference type="NCBI Taxonomy" id="1210524"/>
    <lineage>
        <taxon>Bacteria</taxon>
        <taxon>Pseudomonadati</taxon>
        <taxon>Pseudomonadota</taxon>
        <taxon>Alphaproteobacteria</taxon>
        <taxon>Rhodobacterales</taxon>
        <taxon>Roseobacteraceae</taxon>
        <taxon>Thalassococcus</taxon>
    </lineage>
</organism>
<protein>
    <submittedName>
        <fullName evidence="8">TraR/DksA C4-type zinc finger protein</fullName>
    </submittedName>
</protein>
<evidence type="ECO:0000256" key="1">
    <source>
        <dbReference type="ARBA" id="ARBA00022723"/>
    </source>
</evidence>
<keyword evidence="1" id="KW-0479">Metal-binding</keyword>
<reference evidence="8 9" key="1">
    <citation type="submission" date="2023-01" db="EMBL/GenBank/DDBJ databases">
        <title>Thalassococcus onchidii sp. nov., isolated from a marine invertebrate from the South China Sea.</title>
        <authorList>
            <person name="Xu S."/>
            <person name="Liu Z."/>
            <person name="Xu Y."/>
        </authorList>
    </citation>
    <scope>NUCLEOTIDE SEQUENCE [LARGE SCALE GENOMIC DNA]</scope>
    <source>
        <strain evidence="8 9">KCTC 32084</strain>
    </source>
</reference>
<dbReference type="RefSeq" id="WP_271430521.1">
    <property type="nucleotide sequence ID" value="NZ_JAQIOY010000001.1"/>
</dbReference>
<dbReference type="PANTHER" id="PTHR33823">
    <property type="entry name" value="RNA POLYMERASE-BINDING TRANSCRIPTION FACTOR DKSA-RELATED"/>
    <property type="match status" value="1"/>
</dbReference>
<gene>
    <name evidence="8" type="ORF">PFY00_00305</name>
</gene>
<accession>A0ABT4XML2</accession>
<proteinExistence type="predicted"/>
<feature type="domain" description="DnaK suppressor protein-like N-terminal" evidence="7">
    <location>
        <begin position="8"/>
        <end position="71"/>
    </location>
</feature>
<dbReference type="InterPro" id="IPR000962">
    <property type="entry name" value="Znf_DskA_TraR"/>
</dbReference>
<evidence type="ECO:0000259" key="6">
    <source>
        <dbReference type="Pfam" id="PF01258"/>
    </source>
</evidence>
<dbReference type="InterPro" id="IPR048487">
    <property type="entry name" value="DksA-like_N"/>
</dbReference>
<evidence type="ECO:0000256" key="4">
    <source>
        <dbReference type="PROSITE-ProRule" id="PRU00510"/>
    </source>
</evidence>
<feature type="region of interest" description="Disordered" evidence="5">
    <location>
        <begin position="24"/>
        <end position="43"/>
    </location>
</feature>
<dbReference type="PANTHER" id="PTHR33823:SF4">
    <property type="entry name" value="GENERAL STRESS PROTEIN 16O"/>
    <property type="match status" value="1"/>
</dbReference>
<evidence type="ECO:0000313" key="8">
    <source>
        <dbReference type="EMBL" id="MDA7423152.1"/>
    </source>
</evidence>
<dbReference type="Pfam" id="PF01258">
    <property type="entry name" value="zf-dskA_traR"/>
    <property type="match status" value="1"/>
</dbReference>
<keyword evidence="9" id="KW-1185">Reference proteome</keyword>
<evidence type="ECO:0000256" key="2">
    <source>
        <dbReference type="ARBA" id="ARBA00022771"/>
    </source>
</evidence>
<feature type="domain" description="Zinc finger DksA/TraR C4-type" evidence="6">
    <location>
        <begin position="74"/>
        <end position="104"/>
    </location>
</feature>
<dbReference type="SUPFAM" id="SSF109635">
    <property type="entry name" value="DnaK suppressor protein DksA, alpha-hairpin domain"/>
    <property type="match status" value="1"/>
</dbReference>
<comment type="caution">
    <text evidence="8">The sequence shown here is derived from an EMBL/GenBank/DDBJ whole genome shotgun (WGS) entry which is preliminary data.</text>
</comment>
<evidence type="ECO:0000256" key="5">
    <source>
        <dbReference type="SAM" id="MobiDB-lite"/>
    </source>
</evidence>
<evidence type="ECO:0000313" key="9">
    <source>
        <dbReference type="Proteomes" id="UP001210720"/>
    </source>
</evidence>
<dbReference type="Gene3D" id="1.20.120.910">
    <property type="entry name" value="DksA, coiled-coil domain"/>
    <property type="match status" value="1"/>
</dbReference>
<keyword evidence="3" id="KW-0862">Zinc</keyword>
<dbReference type="PROSITE" id="PS51128">
    <property type="entry name" value="ZF_DKSA_2"/>
    <property type="match status" value="1"/>
</dbReference>
<feature type="zinc finger region" description="dksA C4-type" evidence="4">
    <location>
        <begin position="79"/>
        <end position="103"/>
    </location>
</feature>
<evidence type="ECO:0000256" key="3">
    <source>
        <dbReference type="ARBA" id="ARBA00022833"/>
    </source>
</evidence>
<dbReference type="Proteomes" id="UP001210720">
    <property type="component" value="Unassembled WGS sequence"/>
</dbReference>